<gene>
    <name evidence="7" type="ORF">EV211_10322</name>
</gene>
<dbReference type="PANTHER" id="PTHR43047:SF72">
    <property type="entry name" value="OSMOSENSING HISTIDINE PROTEIN KINASE SLN1"/>
    <property type="match status" value="1"/>
</dbReference>
<feature type="domain" description="Histidine kinase" evidence="6">
    <location>
        <begin position="206"/>
        <end position="337"/>
    </location>
</feature>
<proteinExistence type="predicted"/>
<dbReference type="InterPro" id="IPR035965">
    <property type="entry name" value="PAS-like_dom_sf"/>
</dbReference>
<reference evidence="7 8" key="1">
    <citation type="submission" date="2019-03" db="EMBL/GenBank/DDBJ databases">
        <title>Genomic Encyclopedia of Type Strains, Phase IV (KMG-IV): sequencing the most valuable type-strain genomes for metagenomic binning, comparative biology and taxonomic classification.</title>
        <authorList>
            <person name="Goeker M."/>
        </authorList>
    </citation>
    <scope>NUCLEOTIDE SEQUENCE [LARGE SCALE GENOMIC DNA]</scope>
    <source>
        <strain evidence="7 8">DSM 28287</strain>
    </source>
</reference>
<dbReference type="InterPro" id="IPR036097">
    <property type="entry name" value="HisK_dim/P_sf"/>
</dbReference>
<dbReference type="OrthoDB" id="9804263at2"/>
<dbReference type="Gene3D" id="3.30.450.20">
    <property type="entry name" value="PAS domain"/>
    <property type="match status" value="1"/>
</dbReference>
<dbReference type="InterPro" id="IPR005467">
    <property type="entry name" value="His_kinase_dom"/>
</dbReference>
<keyword evidence="5" id="KW-0902">Two-component regulatory system</keyword>
<protein>
    <recommendedName>
        <fullName evidence="2">histidine kinase</fullName>
        <ecNumber evidence="2">2.7.13.3</ecNumber>
    </recommendedName>
</protein>
<evidence type="ECO:0000256" key="4">
    <source>
        <dbReference type="ARBA" id="ARBA00022777"/>
    </source>
</evidence>
<dbReference type="GO" id="GO:0005886">
    <property type="term" value="C:plasma membrane"/>
    <property type="evidence" value="ECO:0007669"/>
    <property type="project" value="TreeGrafter"/>
</dbReference>
<dbReference type="EMBL" id="SNXO01000003">
    <property type="protein sequence ID" value="TDP59601.1"/>
    <property type="molecule type" value="Genomic_DNA"/>
</dbReference>
<dbReference type="SUPFAM" id="SSF47384">
    <property type="entry name" value="Homodimeric domain of signal transducing histidine kinase"/>
    <property type="match status" value="1"/>
</dbReference>
<dbReference type="Gene3D" id="3.30.565.10">
    <property type="entry name" value="Histidine kinase-like ATPase, C-terminal domain"/>
    <property type="match status" value="1"/>
</dbReference>
<evidence type="ECO:0000259" key="6">
    <source>
        <dbReference type="PROSITE" id="PS50109"/>
    </source>
</evidence>
<dbReference type="GO" id="GO:0000155">
    <property type="term" value="F:phosphorelay sensor kinase activity"/>
    <property type="evidence" value="ECO:0007669"/>
    <property type="project" value="InterPro"/>
</dbReference>
<keyword evidence="4" id="KW-0418">Kinase</keyword>
<dbReference type="PANTHER" id="PTHR43047">
    <property type="entry name" value="TWO-COMPONENT HISTIDINE PROTEIN KINASE"/>
    <property type="match status" value="1"/>
</dbReference>
<keyword evidence="3" id="KW-0808">Transferase</keyword>
<dbReference type="SUPFAM" id="SSF55874">
    <property type="entry name" value="ATPase domain of HSP90 chaperone/DNA topoisomerase II/histidine kinase"/>
    <property type="match status" value="1"/>
</dbReference>
<dbReference type="InterPro" id="IPR036890">
    <property type="entry name" value="HATPase_C_sf"/>
</dbReference>
<dbReference type="InterPro" id="IPR003661">
    <property type="entry name" value="HisK_dim/P_dom"/>
</dbReference>
<dbReference type="RefSeq" id="WP_133527595.1">
    <property type="nucleotide sequence ID" value="NZ_SNXO01000003.1"/>
</dbReference>
<organism evidence="7 8">
    <name type="scientific">Aminicella lysinilytica</name>
    <dbReference type="NCBI Taxonomy" id="433323"/>
    <lineage>
        <taxon>Bacteria</taxon>
        <taxon>Bacillati</taxon>
        <taxon>Bacillota</taxon>
        <taxon>Clostridia</taxon>
        <taxon>Peptostreptococcales</taxon>
        <taxon>Anaerovoracaceae</taxon>
        <taxon>Aminicella</taxon>
    </lineage>
</organism>
<dbReference type="SUPFAM" id="SSF55785">
    <property type="entry name" value="PYP-like sensor domain (PAS domain)"/>
    <property type="match status" value="1"/>
</dbReference>
<dbReference type="SMART" id="SM00388">
    <property type="entry name" value="HisKA"/>
    <property type="match status" value="1"/>
</dbReference>
<sequence>MQQFIKGNIEETVEYRRRAKDGRTIWAQTVARLYCGPITGNTMCFIYSYDTNDSKIAQEMISNVVNLDYDYLSLVDLANNDYIMYANTEDPTNPIPPLRSSDYEKSVADYARENLVTEDIDRNIRDMSIDNIRKQLADKDSFISYVSLKEKDGSQSRKKLQYSYMDRDHEMVLLSRMDITDIYEREQEQMRELKDANRAKNDFLSQMSHDLRTPMNAIVGLSNLAKDELDDPSAMKKYIDNINEAGQFLLGLVNDCLDMEKLSAKKMKLNETPYIYPQFVNSVCTIIAPLCRKKNIKLIVDNLPEPYYVLIDHIRFEQIFINLLNNSVKYTPEGGNY</sequence>
<dbReference type="Pfam" id="PF00512">
    <property type="entry name" value="HisKA"/>
    <property type="match status" value="1"/>
</dbReference>
<accession>A0A4R6QB68</accession>
<dbReference type="Gene3D" id="1.10.287.130">
    <property type="match status" value="1"/>
</dbReference>
<dbReference type="PROSITE" id="PS50109">
    <property type="entry name" value="HIS_KIN"/>
    <property type="match status" value="1"/>
</dbReference>
<dbReference type="AlphaFoldDB" id="A0A4R6QB68"/>
<comment type="catalytic activity">
    <reaction evidence="1">
        <text>ATP + protein L-histidine = ADP + protein N-phospho-L-histidine.</text>
        <dbReference type="EC" id="2.7.13.3"/>
    </reaction>
</comment>
<evidence type="ECO:0000256" key="5">
    <source>
        <dbReference type="ARBA" id="ARBA00023012"/>
    </source>
</evidence>
<dbReference type="CDD" id="cd00082">
    <property type="entry name" value="HisKA"/>
    <property type="match status" value="1"/>
</dbReference>
<dbReference type="GO" id="GO:0009927">
    <property type="term" value="F:histidine phosphotransfer kinase activity"/>
    <property type="evidence" value="ECO:0007669"/>
    <property type="project" value="TreeGrafter"/>
</dbReference>
<evidence type="ECO:0000313" key="8">
    <source>
        <dbReference type="Proteomes" id="UP000295500"/>
    </source>
</evidence>
<evidence type="ECO:0000256" key="2">
    <source>
        <dbReference type="ARBA" id="ARBA00012438"/>
    </source>
</evidence>
<comment type="caution">
    <text evidence="7">The sequence shown here is derived from an EMBL/GenBank/DDBJ whole genome shotgun (WGS) entry which is preliminary data.</text>
</comment>
<dbReference type="Proteomes" id="UP000295500">
    <property type="component" value="Unassembled WGS sequence"/>
</dbReference>
<evidence type="ECO:0000256" key="3">
    <source>
        <dbReference type="ARBA" id="ARBA00022679"/>
    </source>
</evidence>
<evidence type="ECO:0000256" key="1">
    <source>
        <dbReference type="ARBA" id="ARBA00000085"/>
    </source>
</evidence>
<name>A0A4R6QB68_9FIRM</name>
<evidence type="ECO:0000313" key="7">
    <source>
        <dbReference type="EMBL" id="TDP59601.1"/>
    </source>
</evidence>
<dbReference type="EC" id="2.7.13.3" evidence="2"/>
<keyword evidence="8" id="KW-1185">Reference proteome</keyword>